<dbReference type="InterPro" id="IPR007214">
    <property type="entry name" value="YbaK/aa-tRNA-synth-assoc-dom"/>
</dbReference>
<keyword evidence="3" id="KW-1185">Reference proteome</keyword>
<accession>A0A2S3UX50</accession>
<comment type="caution">
    <text evidence="2">The sequence shown here is derived from an EMBL/GenBank/DDBJ whole genome shotgun (WGS) entry which is preliminary data.</text>
</comment>
<dbReference type="SUPFAM" id="SSF55826">
    <property type="entry name" value="YbaK/ProRS associated domain"/>
    <property type="match status" value="1"/>
</dbReference>
<dbReference type="Gene3D" id="3.90.960.10">
    <property type="entry name" value="YbaK/aminoacyl-tRNA synthetase-associated domain"/>
    <property type="match status" value="1"/>
</dbReference>
<dbReference type="PANTHER" id="PTHR30411">
    <property type="entry name" value="CYTOPLASMIC PROTEIN"/>
    <property type="match status" value="1"/>
</dbReference>
<dbReference type="CDD" id="cd04333">
    <property type="entry name" value="ProX_deacylase"/>
    <property type="match status" value="1"/>
</dbReference>
<proteinExistence type="predicted"/>
<evidence type="ECO:0000313" key="2">
    <source>
        <dbReference type="EMBL" id="POF32301.1"/>
    </source>
</evidence>
<dbReference type="RefSeq" id="WP_103222231.1">
    <property type="nucleotide sequence ID" value="NZ_PPCN01000003.1"/>
</dbReference>
<dbReference type="OrthoDB" id="9809296at2"/>
<evidence type="ECO:0000313" key="3">
    <source>
        <dbReference type="Proteomes" id="UP000236959"/>
    </source>
</evidence>
<name>A0A2S3UX50_9HYPH</name>
<gene>
    <name evidence="2" type="ORF">CLV41_103224</name>
</gene>
<dbReference type="EMBL" id="PPCN01000003">
    <property type="protein sequence ID" value="POF32301.1"/>
    <property type="molecule type" value="Genomic_DNA"/>
</dbReference>
<dbReference type="Pfam" id="PF04073">
    <property type="entry name" value="tRNA_edit"/>
    <property type="match status" value="1"/>
</dbReference>
<dbReference type="InterPro" id="IPR036754">
    <property type="entry name" value="YbaK/aa-tRNA-synt-asso_dom_sf"/>
</dbReference>
<feature type="domain" description="YbaK/aminoacyl-tRNA synthetase-associated" evidence="1">
    <location>
        <begin position="25"/>
        <end position="141"/>
    </location>
</feature>
<dbReference type="PANTHER" id="PTHR30411:SF1">
    <property type="entry name" value="CYTOPLASMIC PROTEIN"/>
    <property type="match status" value="1"/>
</dbReference>
<reference evidence="2 3" key="1">
    <citation type="submission" date="2018-01" db="EMBL/GenBank/DDBJ databases">
        <title>Genomic Encyclopedia of Archaeal and Bacterial Type Strains, Phase II (KMG-II): from individual species to whole genera.</title>
        <authorList>
            <person name="Goeker M."/>
        </authorList>
    </citation>
    <scope>NUCLEOTIDE SEQUENCE [LARGE SCALE GENOMIC DNA]</scope>
    <source>
        <strain evidence="2 3">DSM 17023</strain>
    </source>
</reference>
<organism evidence="2 3">
    <name type="scientific">Roseibium marinum</name>
    <dbReference type="NCBI Taxonomy" id="281252"/>
    <lineage>
        <taxon>Bacteria</taxon>
        <taxon>Pseudomonadati</taxon>
        <taxon>Pseudomonadota</taxon>
        <taxon>Alphaproteobacteria</taxon>
        <taxon>Hyphomicrobiales</taxon>
        <taxon>Stappiaceae</taxon>
        <taxon>Roseibium</taxon>
    </lineage>
</organism>
<sequence length="157" mass="16446">MSLESVREHLASAAPEFEVLVTGESSATVDLAARAHGVQPGQIAKTLSLQVKDRIFLLVTRGDARLDNKKAKAAFGGKVKMLALEEVEALTGHPVGGVCPFGLARPLPVYCDVSLRDFDIVIPAAGATNAAVRIAPESMADITAAEWVDVCQPPATA</sequence>
<dbReference type="GO" id="GO:0002161">
    <property type="term" value="F:aminoacyl-tRNA deacylase activity"/>
    <property type="evidence" value="ECO:0007669"/>
    <property type="project" value="InterPro"/>
</dbReference>
<protein>
    <submittedName>
        <fullName evidence="2">Prolyl-tRNA editing enzyme YbaK/EbsC (Cys-tRNA(Pro) deacylase)</fullName>
    </submittedName>
</protein>
<dbReference type="Proteomes" id="UP000236959">
    <property type="component" value="Unassembled WGS sequence"/>
</dbReference>
<dbReference type="AlphaFoldDB" id="A0A2S3UX50"/>
<evidence type="ECO:0000259" key="1">
    <source>
        <dbReference type="Pfam" id="PF04073"/>
    </source>
</evidence>